<dbReference type="InterPro" id="IPR024949">
    <property type="entry name" value="Bet_v_I_allergen"/>
</dbReference>
<comment type="similarity">
    <text evidence="1">Belongs to the BetVI family.</text>
</comment>
<proteinExistence type="inferred from homology"/>
<keyword evidence="2" id="KW-0611">Plant defense</keyword>
<dbReference type="OrthoDB" id="1858506at2759"/>
<evidence type="ECO:0000256" key="2">
    <source>
        <dbReference type="ARBA" id="ARBA00022821"/>
    </source>
</evidence>
<accession>A0A8J5ZEL4</accession>
<organism evidence="5 6">
    <name type="scientific">Gossypium anomalum</name>
    <dbReference type="NCBI Taxonomy" id="47600"/>
    <lineage>
        <taxon>Eukaryota</taxon>
        <taxon>Viridiplantae</taxon>
        <taxon>Streptophyta</taxon>
        <taxon>Embryophyta</taxon>
        <taxon>Tracheophyta</taxon>
        <taxon>Spermatophyta</taxon>
        <taxon>Magnoliopsida</taxon>
        <taxon>eudicotyledons</taxon>
        <taxon>Gunneridae</taxon>
        <taxon>Pentapetalae</taxon>
        <taxon>rosids</taxon>
        <taxon>malvids</taxon>
        <taxon>Malvales</taxon>
        <taxon>Malvaceae</taxon>
        <taxon>Malvoideae</taxon>
        <taxon>Gossypium</taxon>
    </lineage>
</organism>
<dbReference type="Proteomes" id="UP000701853">
    <property type="component" value="Chromosome 3"/>
</dbReference>
<dbReference type="InterPro" id="IPR023393">
    <property type="entry name" value="START-like_dom_sf"/>
</dbReference>
<keyword evidence="3" id="KW-0568">Pathogenesis-related protein</keyword>
<evidence type="ECO:0000256" key="1">
    <source>
        <dbReference type="ARBA" id="ARBA00009744"/>
    </source>
</evidence>
<dbReference type="AlphaFoldDB" id="A0A8J5ZEL4"/>
<feature type="domain" description="Bet v I/Major latex protein" evidence="4">
    <location>
        <begin position="147"/>
        <end position="257"/>
    </location>
</feature>
<feature type="domain" description="Bet v I/Major latex protein" evidence="4">
    <location>
        <begin position="1"/>
        <end position="136"/>
    </location>
</feature>
<dbReference type="EMBL" id="JAHUZN010000003">
    <property type="protein sequence ID" value="KAG8499577.1"/>
    <property type="molecule type" value="Genomic_DNA"/>
</dbReference>
<dbReference type="GO" id="GO:0006952">
    <property type="term" value="P:defense response"/>
    <property type="evidence" value="ECO:0007669"/>
    <property type="project" value="UniProtKB-KW"/>
</dbReference>
<evidence type="ECO:0000313" key="5">
    <source>
        <dbReference type="EMBL" id="KAG8499577.1"/>
    </source>
</evidence>
<dbReference type="PANTHER" id="PTHR31213">
    <property type="entry name" value="OS08G0374000 PROTEIN-RELATED"/>
    <property type="match status" value="1"/>
</dbReference>
<dbReference type="GO" id="GO:0004864">
    <property type="term" value="F:protein phosphatase inhibitor activity"/>
    <property type="evidence" value="ECO:0007669"/>
    <property type="project" value="InterPro"/>
</dbReference>
<sequence>MGVFTYESEIVTAIPPAKMFKACILDGDTLIPKIVPQVFKSVEYLEGNGEPGSIRKVTFAQGNQFNYMKQKVEALDKEKFEYIYSVIEGDPLMNMLDKITYEIKLEASPGGGSICKTSSKYYTIGDIELKEEAIKAGKEKASGVLFNIPPAKMFKACILDGDTLIPKIVPQAFKSVEYIEGNGEAGSIKKVTFGEGSQFKYMKQKVEAIGKENFVYIYSVVEGDALMSKLEKITYETKLEASPDGGSVCRTTTYELQTANKNCQASDCNFDISIIRIRKMGGFAKEVEVRTSLPPAKAFKAFAEDLDTLLPTVAPQAVKSVERLEGDGGPGTIKKITFAEGNGFSYAKQRVDVLDKDNLLYTYVVIEGDFFNNMVEKISYETKFVAAVDGGTSIKVTTTFYTIADIQITPDLMLISLVIAFLKLLNIPGLFPMKIISSTYKHTIMISPTSFFFVYRACSYGLFMNPFF</sequence>
<dbReference type="Gene3D" id="3.30.530.20">
    <property type="match status" value="3"/>
</dbReference>
<dbReference type="GO" id="GO:0038023">
    <property type="term" value="F:signaling receptor activity"/>
    <property type="evidence" value="ECO:0007669"/>
    <property type="project" value="InterPro"/>
</dbReference>
<reference evidence="5 6" key="1">
    <citation type="journal article" date="2021" name="bioRxiv">
        <title>The Gossypium anomalum genome as a resource for cotton improvement and evolutionary analysis of hybrid incompatibility.</title>
        <authorList>
            <person name="Grover C.E."/>
            <person name="Yuan D."/>
            <person name="Arick M.A."/>
            <person name="Miller E.R."/>
            <person name="Hu G."/>
            <person name="Peterson D.G."/>
            <person name="Wendel J.F."/>
            <person name="Udall J.A."/>
        </authorList>
    </citation>
    <scope>NUCLEOTIDE SEQUENCE [LARGE SCALE GENOMIC DNA]</scope>
    <source>
        <strain evidence="5">JFW-Udall</strain>
        <tissue evidence="5">Leaf</tissue>
    </source>
</reference>
<evidence type="ECO:0000313" key="6">
    <source>
        <dbReference type="Proteomes" id="UP000701853"/>
    </source>
</evidence>
<keyword evidence="6" id="KW-1185">Reference proteome</keyword>
<evidence type="ECO:0000259" key="4">
    <source>
        <dbReference type="Pfam" id="PF00407"/>
    </source>
</evidence>
<protein>
    <recommendedName>
        <fullName evidence="4">Bet v I/Major latex protein domain-containing protein</fullName>
    </recommendedName>
</protein>
<dbReference type="GO" id="GO:0005634">
    <property type="term" value="C:nucleus"/>
    <property type="evidence" value="ECO:0007669"/>
    <property type="project" value="TreeGrafter"/>
</dbReference>
<dbReference type="SUPFAM" id="SSF55961">
    <property type="entry name" value="Bet v1-like"/>
    <property type="match status" value="3"/>
</dbReference>
<gene>
    <name evidence="5" type="ORF">CXB51_006202</name>
</gene>
<dbReference type="InterPro" id="IPR050279">
    <property type="entry name" value="Plant_def-hormone_signal"/>
</dbReference>
<name>A0A8J5ZEL4_9ROSI</name>
<feature type="domain" description="Bet v I/Major latex protein" evidence="4">
    <location>
        <begin position="286"/>
        <end position="406"/>
    </location>
</feature>
<dbReference type="Pfam" id="PF00407">
    <property type="entry name" value="Bet_v_1"/>
    <property type="match status" value="3"/>
</dbReference>
<dbReference type="GO" id="GO:0010427">
    <property type="term" value="F:abscisic acid binding"/>
    <property type="evidence" value="ECO:0007669"/>
    <property type="project" value="InterPro"/>
</dbReference>
<comment type="caution">
    <text evidence="5">The sequence shown here is derived from an EMBL/GenBank/DDBJ whole genome shotgun (WGS) entry which is preliminary data.</text>
</comment>
<dbReference type="PANTHER" id="PTHR31213:SF67">
    <property type="entry name" value="MAJOR ALLERGEN PRU AV 1-LIKE"/>
    <property type="match status" value="1"/>
</dbReference>
<dbReference type="GO" id="GO:0009738">
    <property type="term" value="P:abscisic acid-activated signaling pathway"/>
    <property type="evidence" value="ECO:0007669"/>
    <property type="project" value="InterPro"/>
</dbReference>
<evidence type="ECO:0000256" key="3">
    <source>
        <dbReference type="ARBA" id="ARBA00023265"/>
    </source>
</evidence>
<dbReference type="GO" id="GO:0005737">
    <property type="term" value="C:cytoplasm"/>
    <property type="evidence" value="ECO:0007669"/>
    <property type="project" value="TreeGrafter"/>
</dbReference>
<dbReference type="CDD" id="cd07816">
    <property type="entry name" value="Bet_v1-like"/>
    <property type="match status" value="3"/>
</dbReference>
<dbReference type="InterPro" id="IPR000916">
    <property type="entry name" value="Bet_v_I/MLP"/>
</dbReference>
<dbReference type="PRINTS" id="PR00634">
    <property type="entry name" value="BETALLERGEN"/>
</dbReference>
<dbReference type="FunFam" id="3.30.530.20:FF:000007">
    <property type="entry name" value="Major pollen allergen Bet v 1-A"/>
    <property type="match status" value="3"/>
</dbReference>